<protein>
    <submittedName>
        <fullName evidence="1">Uncharacterized protein</fullName>
    </submittedName>
</protein>
<dbReference type="Proteomes" id="UP000650081">
    <property type="component" value="Unassembled WGS sequence"/>
</dbReference>
<comment type="caution">
    <text evidence="1">The sequence shown here is derived from an EMBL/GenBank/DDBJ whole genome shotgun (WGS) entry which is preliminary data.</text>
</comment>
<sequence>MDTITLSITLIYSSLGGLGEEDCRSRTIYFDNFNNFICLSHTEKVDPNGNVQVAEEVFRWGDFLEEYDDKDSTWKEVKLLLTEYTVSKLDALNEPTVTWKTEYAQEDMEGVVTFYKESKYLQSGNPMALDCPVHLIVTDIFTLKLLPDISKYNLAALRAIGAVITWDLGDSKIPVFYTGHTYKSEGLTSEERYHFERNNMTSSGVTLSDVKIPALLQQFAGK</sequence>
<dbReference type="EMBL" id="JACSIT010000095">
    <property type="protein sequence ID" value="MBC6994272.1"/>
    <property type="molecule type" value="Genomic_DNA"/>
</dbReference>
<accession>A0A923TCZ4</accession>
<evidence type="ECO:0000313" key="2">
    <source>
        <dbReference type="Proteomes" id="UP000650081"/>
    </source>
</evidence>
<dbReference type="RefSeq" id="WP_187466355.1">
    <property type="nucleotide sequence ID" value="NZ_JACSIT010000095.1"/>
</dbReference>
<proteinExistence type="predicted"/>
<keyword evidence="2" id="KW-1185">Reference proteome</keyword>
<organism evidence="1 2">
    <name type="scientific">Neolewinella lacunae</name>
    <dbReference type="NCBI Taxonomy" id="1517758"/>
    <lineage>
        <taxon>Bacteria</taxon>
        <taxon>Pseudomonadati</taxon>
        <taxon>Bacteroidota</taxon>
        <taxon>Saprospiria</taxon>
        <taxon>Saprospirales</taxon>
        <taxon>Lewinellaceae</taxon>
        <taxon>Neolewinella</taxon>
    </lineage>
</organism>
<reference evidence="1" key="1">
    <citation type="submission" date="2020-08" db="EMBL/GenBank/DDBJ databases">
        <title>Lewinella bacteria from marine environments.</title>
        <authorList>
            <person name="Zhong Y."/>
        </authorList>
    </citation>
    <scope>NUCLEOTIDE SEQUENCE</scope>
    <source>
        <strain evidence="1">KCTC 42187</strain>
    </source>
</reference>
<name>A0A923TCZ4_9BACT</name>
<evidence type="ECO:0000313" key="1">
    <source>
        <dbReference type="EMBL" id="MBC6994272.1"/>
    </source>
</evidence>
<dbReference type="AlphaFoldDB" id="A0A923TCZ4"/>
<gene>
    <name evidence="1" type="ORF">H9S92_08870</name>
</gene>